<comment type="function">
    <text evidence="4">PPIases accelerate the folding of proteins. It catalyzes the cis-trans isomerization of proline imidic peptide bonds in oligopeptides.</text>
</comment>
<dbReference type="PROSITE" id="PS50072">
    <property type="entry name" value="CSA_PPIASE_2"/>
    <property type="match status" value="1"/>
</dbReference>
<keyword evidence="2 4" id="KW-0697">Rotamase</keyword>
<dbReference type="RefSeq" id="WP_127690614.1">
    <property type="nucleotide sequence ID" value="NZ_RZUL01000002.1"/>
</dbReference>
<name>A0A437J9C8_9SPHN</name>
<dbReference type="Proteomes" id="UP000282977">
    <property type="component" value="Unassembled WGS sequence"/>
</dbReference>
<dbReference type="OrthoDB" id="9807797at2"/>
<comment type="similarity">
    <text evidence="1 4">Belongs to the cyclophilin-type PPIase family.</text>
</comment>
<gene>
    <name evidence="7" type="ORF">ENE74_07795</name>
</gene>
<evidence type="ECO:0000256" key="1">
    <source>
        <dbReference type="ARBA" id="ARBA00007365"/>
    </source>
</evidence>
<keyword evidence="8" id="KW-1185">Reference proteome</keyword>
<dbReference type="PANTHER" id="PTHR45625:SF4">
    <property type="entry name" value="PEPTIDYLPROLYL ISOMERASE DOMAIN AND WD REPEAT-CONTAINING PROTEIN 1"/>
    <property type="match status" value="1"/>
</dbReference>
<dbReference type="InterPro" id="IPR002130">
    <property type="entry name" value="Cyclophilin-type_PPIase_dom"/>
</dbReference>
<dbReference type="PANTHER" id="PTHR45625">
    <property type="entry name" value="PEPTIDYL-PROLYL CIS-TRANS ISOMERASE-RELATED"/>
    <property type="match status" value="1"/>
</dbReference>
<dbReference type="PROSITE" id="PS00170">
    <property type="entry name" value="CSA_PPIASE_1"/>
    <property type="match status" value="1"/>
</dbReference>
<evidence type="ECO:0000259" key="6">
    <source>
        <dbReference type="PROSITE" id="PS50072"/>
    </source>
</evidence>
<dbReference type="PRINTS" id="PR00153">
    <property type="entry name" value="CSAPPISMRASE"/>
</dbReference>
<proteinExistence type="inferred from homology"/>
<dbReference type="InterPro" id="IPR044666">
    <property type="entry name" value="Cyclophilin_A-like"/>
</dbReference>
<dbReference type="Gene3D" id="2.40.100.10">
    <property type="entry name" value="Cyclophilin-like"/>
    <property type="match status" value="1"/>
</dbReference>
<keyword evidence="3 4" id="KW-0413">Isomerase</keyword>
<protein>
    <recommendedName>
        <fullName evidence="4">Peptidyl-prolyl cis-trans isomerase</fullName>
        <shortName evidence="4">PPIase</shortName>
        <ecNumber evidence="4">5.2.1.8</ecNumber>
    </recommendedName>
</protein>
<sequence>MGLGKGLKAAWLGSAITLAMLHAPVALAQGGGQAEALKKAESAAIAADNAKKLAAEGGVKLPPATVPVDPENVWDLDLSTGGRVRIQLRPDIAPGHVERIKALTRQGFYNGLRFHRVIPGFMAQGGDPKGDGTGGSTEPDLKAEFNLMPHLRGTVSMARAASEDSANSQFFILFLPRMQLDKKYTVFGRVIEGMQYVDSIAQGEPPANPSVIVQASIESDGKAPPANLSAPTTAPAKVPGIADLNAPLPQ</sequence>
<dbReference type="EMBL" id="RZUL01000002">
    <property type="protein sequence ID" value="RVT42119.1"/>
    <property type="molecule type" value="Genomic_DNA"/>
</dbReference>
<dbReference type="InterPro" id="IPR029000">
    <property type="entry name" value="Cyclophilin-like_dom_sf"/>
</dbReference>
<comment type="catalytic activity">
    <reaction evidence="4">
        <text>[protein]-peptidylproline (omega=180) = [protein]-peptidylproline (omega=0)</text>
        <dbReference type="Rhea" id="RHEA:16237"/>
        <dbReference type="Rhea" id="RHEA-COMP:10747"/>
        <dbReference type="Rhea" id="RHEA-COMP:10748"/>
        <dbReference type="ChEBI" id="CHEBI:83833"/>
        <dbReference type="ChEBI" id="CHEBI:83834"/>
        <dbReference type="EC" id="5.2.1.8"/>
    </reaction>
</comment>
<dbReference type="SUPFAM" id="SSF50891">
    <property type="entry name" value="Cyclophilin-like"/>
    <property type="match status" value="1"/>
</dbReference>
<feature type="region of interest" description="Disordered" evidence="5">
    <location>
        <begin position="217"/>
        <end position="250"/>
    </location>
</feature>
<feature type="chain" id="PRO_5018819206" description="Peptidyl-prolyl cis-trans isomerase" evidence="4">
    <location>
        <begin position="29"/>
        <end position="250"/>
    </location>
</feature>
<dbReference type="GO" id="GO:0006457">
    <property type="term" value="P:protein folding"/>
    <property type="evidence" value="ECO:0007669"/>
    <property type="project" value="InterPro"/>
</dbReference>
<reference evidence="7 8" key="1">
    <citation type="submission" date="2019-01" db="EMBL/GenBank/DDBJ databases">
        <authorList>
            <person name="Chen W.-M."/>
        </authorList>
    </citation>
    <scope>NUCLEOTIDE SEQUENCE [LARGE SCALE GENOMIC DNA]</scope>
    <source>
        <strain evidence="7 8">TLA-22</strain>
    </source>
</reference>
<organism evidence="7 8">
    <name type="scientific">Sphingobium algorifonticola</name>
    <dbReference type="NCBI Taxonomy" id="2008318"/>
    <lineage>
        <taxon>Bacteria</taxon>
        <taxon>Pseudomonadati</taxon>
        <taxon>Pseudomonadota</taxon>
        <taxon>Alphaproteobacteria</taxon>
        <taxon>Sphingomonadales</taxon>
        <taxon>Sphingomonadaceae</taxon>
        <taxon>Sphingobium</taxon>
    </lineage>
</organism>
<evidence type="ECO:0000256" key="4">
    <source>
        <dbReference type="RuleBase" id="RU363019"/>
    </source>
</evidence>
<dbReference type="InterPro" id="IPR020892">
    <property type="entry name" value="Cyclophilin-type_PPIase_CS"/>
</dbReference>
<evidence type="ECO:0000313" key="7">
    <source>
        <dbReference type="EMBL" id="RVT42119.1"/>
    </source>
</evidence>
<evidence type="ECO:0000256" key="3">
    <source>
        <dbReference type="ARBA" id="ARBA00023235"/>
    </source>
</evidence>
<evidence type="ECO:0000313" key="8">
    <source>
        <dbReference type="Proteomes" id="UP000282977"/>
    </source>
</evidence>
<dbReference type="CDD" id="cd00317">
    <property type="entry name" value="cyclophilin"/>
    <property type="match status" value="1"/>
</dbReference>
<dbReference type="Pfam" id="PF00160">
    <property type="entry name" value="Pro_isomerase"/>
    <property type="match status" value="1"/>
</dbReference>
<evidence type="ECO:0000256" key="5">
    <source>
        <dbReference type="SAM" id="MobiDB-lite"/>
    </source>
</evidence>
<accession>A0A437J9C8</accession>
<dbReference type="GO" id="GO:0003755">
    <property type="term" value="F:peptidyl-prolyl cis-trans isomerase activity"/>
    <property type="evidence" value="ECO:0007669"/>
    <property type="project" value="UniProtKB-UniRule"/>
</dbReference>
<dbReference type="AlphaFoldDB" id="A0A437J9C8"/>
<feature type="domain" description="PPIase cyclophilin-type" evidence="6">
    <location>
        <begin position="82"/>
        <end position="222"/>
    </location>
</feature>
<comment type="caution">
    <text evidence="7">The sequence shown here is derived from an EMBL/GenBank/DDBJ whole genome shotgun (WGS) entry which is preliminary data.</text>
</comment>
<feature type="signal peptide" evidence="4">
    <location>
        <begin position="1"/>
        <end position="28"/>
    </location>
</feature>
<dbReference type="EC" id="5.2.1.8" evidence="4"/>
<keyword evidence="4" id="KW-0732">Signal</keyword>
<evidence type="ECO:0000256" key="2">
    <source>
        <dbReference type="ARBA" id="ARBA00023110"/>
    </source>
</evidence>